<dbReference type="InterPro" id="IPR050123">
    <property type="entry name" value="Prok_molybdopt-oxidoreductase"/>
</dbReference>
<evidence type="ECO:0000256" key="13">
    <source>
        <dbReference type="ARBA" id="ARBA00023136"/>
    </source>
</evidence>
<comment type="cofactor">
    <cofactor evidence="1">
        <name>Mo-bis(molybdopterin guanine dinucleotide)</name>
        <dbReference type="ChEBI" id="CHEBI:60539"/>
    </cofactor>
</comment>
<gene>
    <name evidence="16" type="primary">narG</name>
    <name evidence="16" type="ORF">AMOR_13160</name>
</gene>
<reference evidence="17" key="1">
    <citation type="journal article" date="2022" name="Int. J. Syst. Evol. Microbiol.">
        <title>Anaeromyxobacter oryzae sp. nov., Anaeromyxobacter diazotrophicus sp. nov. and Anaeromyxobacter paludicola sp. nov., isolated from paddy soils.</title>
        <authorList>
            <person name="Itoh H."/>
            <person name="Xu Z."/>
            <person name="Mise K."/>
            <person name="Masuda Y."/>
            <person name="Ushijima N."/>
            <person name="Hayakawa C."/>
            <person name="Shiratori Y."/>
            <person name="Senoo K."/>
        </authorList>
    </citation>
    <scope>NUCLEOTIDE SEQUENCE [LARGE SCALE GENOMIC DNA]</scope>
    <source>
        <strain evidence="17">Red232</strain>
    </source>
</reference>
<evidence type="ECO:0000256" key="6">
    <source>
        <dbReference type="ARBA" id="ARBA00022475"/>
    </source>
</evidence>
<keyword evidence="17" id="KW-1185">Reference proteome</keyword>
<keyword evidence="10" id="KW-0560">Oxidoreductase</keyword>
<sequence>MTWIRDLLDPKVRRWEEMYRNRWQHDSETRSTHGVNCTGGCSWIVYVKEGIVTWEMQATDYPALEAGLPRHEPRGCQRGICFSWHVYAPTRVKYPYLRGVLADLWARARAEHADPVEAWASIVEDEVSRSAYQQARGKGGLRRATWEEALDLVAASLLYTAKRYGPDRVIGFSPIPAMSMVSYAAGSRFLQLFGGALLSFYDLYADFPPASPETWGEKTDAPESADWFNSKYIVVAGSNLSMTRTPDVHFAAEARHHGAKLVVLSPDFSQVSKYADWWLPVTAGMDGALFLAVSHVLLKEFHAERDVPYFTGYLRRYSDAPFLVVLEPGPAGHVPGRMLRASELARYRGEEHAEWKPLVLDRLSGEPRMPQGSIGFRWQKEPGRWNLEPRDGQDGAEIDPVLTFLGERDAVEQVTFAEPGASRTLLRGVPVRHLETVGGQVAVTTVLDLLMAQFGVARGLEGDYPQGYDDAEAPYTPAWQERYTGIGRNTVVQLAREWAATAERTNGKCTVIIGSGVNHWYHANLHYRAAITPLVLCGCVGVSGGGLAHYTGQEKLAPTASWSALAMALDWGAPPRLQNGPSFHYVHSDQWRYEREAPEAPPAAGKFARSHTLDHQVDAVRRGWLPFYPQFDRSPIELLREAERAGARSEPEVVRWVAEQLRTRALRFAVEDPDAPENWPRVWLIWRANALLSSAKGHEYFLRHYLGLDGNAVADADAAEETVHEAVFRHPAPRGKLDLVVDVNFRMDTSALYADVVLPAATWYEKDDLNTTDLHSYIHPLGAAVPPCWESRTDWDTFKALAERVSALARDHFPEPFREVVATPLLHDTPDELAQPEVRDWVRGECDPIPGRTMPHLSVVARDYPNLHRRFCALGPRLREEGVEDRGVHIPVGDLYDAYARSAPSTEWNGVRMPSLARATEAANVVLHFAPETNGEVAWRGFQVQERRVGLPLADLAEPYRGVSYDFLAVTKQPRRILTSPCWSGITNGGRAYTSFAINVERLVPWRTLTGRQHLYLDHAAYRAFGEALPAFKPRIDAAGAGALLRSGSVPGITLNCVTPHGKWHMHTTYYDNLRMLTLSRGVEPFWLNDADAAQIGVADNDWVEVFNDNGVVVTRAVVTARVPRGLTIFYHAPERTISFPKSPLRRNRRGGGHNSLTRMRLKPVLMVGGYAQLCYRFNDYGPPSSDRDTWVVVRRLEGAPLFY</sequence>
<comment type="cofactor">
    <cofactor evidence="2">
        <name>[4Fe-4S] cluster</name>
        <dbReference type="ChEBI" id="CHEBI:49883"/>
    </cofactor>
</comment>
<feature type="domain" description="4Fe-4S Mo/W bis-MGD-type" evidence="15">
    <location>
        <begin position="26"/>
        <end position="90"/>
    </location>
</feature>
<evidence type="ECO:0000256" key="3">
    <source>
        <dbReference type="ARBA" id="ARBA00004202"/>
    </source>
</evidence>
<dbReference type="PROSITE" id="PS00551">
    <property type="entry name" value="MOLYBDOPTERIN_PROK_1"/>
    <property type="match status" value="1"/>
</dbReference>
<accession>A0ABM7WSA4</accession>
<dbReference type="Gene3D" id="3.40.50.12440">
    <property type="match status" value="1"/>
</dbReference>
<dbReference type="EC" id="1.7.5.1" evidence="5"/>
<dbReference type="Proteomes" id="UP001162891">
    <property type="component" value="Chromosome"/>
</dbReference>
<organism evidence="16 17">
    <name type="scientific">Anaeromyxobacter oryzae</name>
    <dbReference type="NCBI Taxonomy" id="2918170"/>
    <lineage>
        <taxon>Bacteria</taxon>
        <taxon>Pseudomonadati</taxon>
        <taxon>Myxococcota</taxon>
        <taxon>Myxococcia</taxon>
        <taxon>Myxococcales</taxon>
        <taxon>Cystobacterineae</taxon>
        <taxon>Anaeromyxobacteraceae</taxon>
        <taxon>Anaeromyxobacter</taxon>
    </lineage>
</organism>
<dbReference type="InterPro" id="IPR027467">
    <property type="entry name" value="MopterinOxRdtase_cofactor_BS"/>
</dbReference>
<dbReference type="PROSITE" id="PS51669">
    <property type="entry name" value="4FE4S_MOW_BIS_MGD"/>
    <property type="match status" value="1"/>
</dbReference>
<evidence type="ECO:0000256" key="10">
    <source>
        <dbReference type="ARBA" id="ARBA00023002"/>
    </source>
</evidence>
<keyword evidence="12" id="KW-0411">Iron-sulfur</keyword>
<evidence type="ECO:0000313" key="17">
    <source>
        <dbReference type="Proteomes" id="UP001162891"/>
    </source>
</evidence>
<keyword evidence="13" id="KW-0472">Membrane</keyword>
<dbReference type="NCBIfam" id="TIGR01580">
    <property type="entry name" value="narG"/>
    <property type="match status" value="1"/>
</dbReference>
<dbReference type="Pfam" id="PF01568">
    <property type="entry name" value="Molydop_binding"/>
    <property type="match status" value="1"/>
</dbReference>
<comment type="subcellular location">
    <subcellularLocation>
        <location evidence="3">Cell membrane</location>
        <topology evidence="3">Peripheral membrane protein</topology>
    </subcellularLocation>
</comment>
<evidence type="ECO:0000256" key="5">
    <source>
        <dbReference type="ARBA" id="ARBA00012500"/>
    </source>
</evidence>
<evidence type="ECO:0000256" key="7">
    <source>
        <dbReference type="ARBA" id="ARBA00022485"/>
    </source>
</evidence>
<evidence type="ECO:0000313" key="16">
    <source>
        <dbReference type="EMBL" id="BDG02320.1"/>
    </source>
</evidence>
<dbReference type="InterPro" id="IPR006468">
    <property type="entry name" value="NarG"/>
</dbReference>
<keyword evidence="8" id="KW-0500">Molybdenum</keyword>
<evidence type="ECO:0000256" key="9">
    <source>
        <dbReference type="ARBA" id="ARBA00022723"/>
    </source>
</evidence>
<name>A0ABM7WSA4_9BACT</name>
<evidence type="ECO:0000256" key="1">
    <source>
        <dbReference type="ARBA" id="ARBA00001942"/>
    </source>
</evidence>
<comment type="similarity">
    <text evidence="4">Belongs to the prokaryotic molybdopterin-containing oxidoreductase family.</text>
</comment>
<dbReference type="InterPro" id="IPR006656">
    <property type="entry name" value="Mopterin_OxRdtase"/>
</dbReference>
<dbReference type="SUPFAM" id="SSF50692">
    <property type="entry name" value="ADC-like"/>
    <property type="match status" value="1"/>
</dbReference>
<dbReference type="CDD" id="cd02776">
    <property type="entry name" value="MopB_CT_Nitrate-R-NarG-like"/>
    <property type="match status" value="1"/>
</dbReference>
<keyword evidence="9" id="KW-0479">Metal-binding</keyword>
<dbReference type="PANTHER" id="PTHR43105">
    <property type="entry name" value="RESPIRATORY NITRATE REDUCTASE"/>
    <property type="match status" value="1"/>
</dbReference>
<dbReference type="InterPro" id="IPR006963">
    <property type="entry name" value="Mopterin_OxRdtase_4Fe-4S_dom"/>
</dbReference>
<dbReference type="EMBL" id="AP025591">
    <property type="protein sequence ID" value="BDG02320.1"/>
    <property type="molecule type" value="Genomic_DNA"/>
</dbReference>
<evidence type="ECO:0000256" key="14">
    <source>
        <dbReference type="ARBA" id="ARBA00048294"/>
    </source>
</evidence>
<dbReference type="RefSeq" id="WP_248359883.1">
    <property type="nucleotide sequence ID" value="NZ_AP025591.1"/>
</dbReference>
<dbReference type="PANTHER" id="PTHR43105:SF2">
    <property type="entry name" value="RESPIRATORY NITRATE REDUCTASE 2 ALPHA CHAIN"/>
    <property type="match status" value="1"/>
</dbReference>
<evidence type="ECO:0000259" key="15">
    <source>
        <dbReference type="PROSITE" id="PS51669"/>
    </source>
</evidence>
<protein>
    <recommendedName>
        <fullName evidence="5">nitrate reductase (quinone)</fullName>
        <ecNumber evidence="5">1.7.5.1</ecNumber>
    </recommendedName>
</protein>
<dbReference type="InterPro" id="IPR037943">
    <property type="entry name" value="MopB_CT_Nitrate-R-NarG-like"/>
</dbReference>
<evidence type="ECO:0000256" key="11">
    <source>
        <dbReference type="ARBA" id="ARBA00023004"/>
    </source>
</evidence>
<keyword evidence="6" id="KW-1003">Cell membrane</keyword>
<dbReference type="InterPro" id="IPR006657">
    <property type="entry name" value="MoPterin_dinucl-bd_dom"/>
</dbReference>
<evidence type="ECO:0000256" key="4">
    <source>
        <dbReference type="ARBA" id="ARBA00010312"/>
    </source>
</evidence>
<comment type="catalytic activity">
    <reaction evidence="14">
        <text>nitrate + a quinol = a quinone + nitrite + H2O</text>
        <dbReference type="Rhea" id="RHEA:56144"/>
        <dbReference type="ChEBI" id="CHEBI:15377"/>
        <dbReference type="ChEBI" id="CHEBI:16301"/>
        <dbReference type="ChEBI" id="CHEBI:17632"/>
        <dbReference type="ChEBI" id="CHEBI:24646"/>
        <dbReference type="ChEBI" id="CHEBI:132124"/>
        <dbReference type="EC" id="1.7.5.1"/>
    </reaction>
</comment>
<dbReference type="SUPFAM" id="SSF53706">
    <property type="entry name" value="Formate dehydrogenase/DMSO reductase, domains 1-3"/>
    <property type="match status" value="1"/>
</dbReference>
<evidence type="ECO:0000256" key="8">
    <source>
        <dbReference type="ARBA" id="ARBA00022505"/>
    </source>
</evidence>
<proteinExistence type="inferred from homology"/>
<keyword evidence="7" id="KW-0004">4Fe-4S</keyword>
<evidence type="ECO:0000256" key="12">
    <source>
        <dbReference type="ARBA" id="ARBA00023014"/>
    </source>
</evidence>
<keyword evidence="11" id="KW-0408">Iron</keyword>
<dbReference type="Pfam" id="PF00384">
    <property type="entry name" value="Molybdopterin"/>
    <property type="match status" value="1"/>
</dbReference>
<evidence type="ECO:0000256" key="2">
    <source>
        <dbReference type="ARBA" id="ARBA00001966"/>
    </source>
</evidence>
<dbReference type="InterPro" id="IPR009010">
    <property type="entry name" value="Asp_de-COase-like_dom_sf"/>
</dbReference>